<evidence type="ECO:0000256" key="10">
    <source>
        <dbReference type="ARBA" id="ARBA00044969"/>
    </source>
</evidence>
<keyword evidence="7" id="KW-0067">ATP-binding</keyword>
<keyword evidence="3" id="KW-0235">DNA replication</keyword>
<evidence type="ECO:0000259" key="12">
    <source>
        <dbReference type="PROSITE" id="PS51199"/>
    </source>
</evidence>
<dbReference type="SUPFAM" id="SSF52540">
    <property type="entry name" value="P-loop containing nucleoside triphosphate hydrolases"/>
    <property type="match status" value="1"/>
</dbReference>
<dbReference type="AlphaFoldDB" id="A0A516SCW0"/>
<keyword evidence="8" id="KW-0238">DNA-binding</keyword>
<dbReference type="InterPro" id="IPR016136">
    <property type="entry name" value="DNA_helicase_N/primase_C"/>
</dbReference>
<keyword evidence="2" id="KW-0639">Primosome</keyword>
<evidence type="ECO:0000256" key="4">
    <source>
        <dbReference type="ARBA" id="ARBA00022741"/>
    </source>
</evidence>
<dbReference type="InterPro" id="IPR036185">
    <property type="entry name" value="DNA_heli_DnaB-like_N_sf"/>
</dbReference>
<protein>
    <recommendedName>
        <fullName evidence="10">DNA 5'-3' helicase</fullName>
        <ecNumber evidence="10">5.6.2.3</ecNumber>
    </recommendedName>
</protein>
<name>A0A516SCW0_9NEIS</name>
<organism evidence="13 14">
    <name type="scientific">Chitinimonas arctica</name>
    <dbReference type="NCBI Taxonomy" id="2594795"/>
    <lineage>
        <taxon>Bacteria</taxon>
        <taxon>Pseudomonadati</taxon>
        <taxon>Pseudomonadota</taxon>
        <taxon>Betaproteobacteria</taxon>
        <taxon>Neisseriales</taxon>
        <taxon>Chitinibacteraceae</taxon>
        <taxon>Chitinimonas</taxon>
    </lineage>
</organism>
<proteinExistence type="inferred from homology"/>
<dbReference type="PANTHER" id="PTHR30153">
    <property type="entry name" value="REPLICATIVE DNA HELICASE DNAB"/>
    <property type="match status" value="1"/>
</dbReference>
<evidence type="ECO:0000256" key="1">
    <source>
        <dbReference type="ARBA" id="ARBA00008428"/>
    </source>
</evidence>
<comment type="similarity">
    <text evidence="1">Belongs to the helicase family. DnaB subfamily.</text>
</comment>
<dbReference type="EC" id="5.6.2.3" evidence="10"/>
<accession>A0A516SCW0</accession>
<dbReference type="GO" id="GO:0005524">
    <property type="term" value="F:ATP binding"/>
    <property type="evidence" value="ECO:0007669"/>
    <property type="project" value="UniProtKB-KW"/>
</dbReference>
<evidence type="ECO:0000256" key="9">
    <source>
        <dbReference type="ARBA" id="ARBA00023235"/>
    </source>
</evidence>
<evidence type="ECO:0000256" key="11">
    <source>
        <dbReference type="ARBA" id="ARBA00048954"/>
    </source>
</evidence>
<dbReference type="GO" id="GO:1990077">
    <property type="term" value="C:primosome complex"/>
    <property type="evidence" value="ECO:0007669"/>
    <property type="project" value="UniProtKB-KW"/>
</dbReference>
<dbReference type="KEGG" id="cari:FNU76_06235"/>
<dbReference type="Gene3D" id="3.40.50.300">
    <property type="entry name" value="P-loop containing nucleotide triphosphate hydrolases"/>
    <property type="match status" value="1"/>
</dbReference>
<keyword evidence="4" id="KW-0547">Nucleotide-binding</keyword>
<sequence>MSAPHDLPYDELADVNAQALAGYLPPCNVNAEQSVLGGLMLQPERLHDIPVLKSEHFHHEAHRLIFAAISRLVVACKPADVISVCAELDLRGELNAVGSLGYLGHIAENVPSAANIKRYAEIVFEHALERGLLIAAAEISDLAVERSGRTVAERQAEAVRLLSGIADAAATDSGPTTMAEGVRRGTNEIMDRMDRGDALGGLSTGLAGLDKLLDGLKPGDLIVIGGRPSMGKSALGLGFAIAAGLNGQTVSYNSLEMQASKLSKRAVAFVGAINLTRMKTGRMTPDEYTAYTVAATKLSDAPIWIEDRSGQTLERIAAEARTMKRKRGLVMLVIDHLHLMPIKGENRAQALGRVSAGLKELAMELGIPVVLLAQLNRDSAKGGAVRRPTLPDLRDSGAIEQDADVVIFVHREEYYDPNASVGEAELIVAKHRDGEIGTVRVGWQAECTRFIDTPPSWSLKQKAAAKRWQEEEL</sequence>
<dbReference type="Proteomes" id="UP000317550">
    <property type="component" value="Chromosome"/>
</dbReference>
<dbReference type="InterPro" id="IPR007693">
    <property type="entry name" value="DNA_helicase_DnaB-like_N"/>
</dbReference>
<dbReference type="GO" id="GO:0043139">
    <property type="term" value="F:5'-3' DNA helicase activity"/>
    <property type="evidence" value="ECO:0007669"/>
    <property type="project" value="UniProtKB-EC"/>
</dbReference>
<keyword evidence="9" id="KW-0413">Isomerase</keyword>
<dbReference type="SUPFAM" id="SSF48024">
    <property type="entry name" value="N-terminal domain of DnaB helicase"/>
    <property type="match status" value="1"/>
</dbReference>
<evidence type="ECO:0000313" key="14">
    <source>
        <dbReference type="Proteomes" id="UP000317550"/>
    </source>
</evidence>
<evidence type="ECO:0000256" key="8">
    <source>
        <dbReference type="ARBA" id="ARBA00023125"/>
    </source>
</evidence>
<keyword evidence="5" id="KW-0378">Hydrolase</keyword>
<dbReference type="OrthoDB" id="9773982at2"/>
<dbReference type="EMBL" id="CP041730">
    <property type="protein sequence ID" value="QDQ25981.1"/>
    <property type="molecule type" value="Genomic_DNA"/>
</dbReference>
<dbReference type="GO" id="GO:0006269">
    <property type="term" value="P:DNA replication, synthesis of primer"/>
    <property type="evidence" value="ECO:0007669"/>
    <property type="project" value="UniProtKB-KW"/>
</dbReference>
<dbReference type="GO" id="GO:0005829">
    <property type="term" value="C:cytosol"/>
    <property type="evidence" value="ECO:0007669"/>
    <property type="project" value="TreeGrafter"/>
</dbReference>
<keyword evidence="6 13" id="KW-0347">Helicase</keyword>
<dbReference type="Gene3D" id="1.10.860.10">
    <property type="entry name" value="DNAb Helicase, Chain A"/>
    <property type="match status" value="1"/>
</dbReference>
<dbReference type="PROSITE" id="PS51199">
    <property type="entry name" value="SF4_HELICASE"/>
    <property type="match status" value="1"/>
</dbReference>
<evidence type="ECO:0000256" key="6">
    <source>
        <dbReference type="ARBA" id="ARBA00022806"/>
    </source>
</evidence>
<keyword evidence="14" id="KW-1185">Reference proteome</keyword>
<dbReference type="InterPro" id="IPR027417">
    <property type="entry name" value="P-loop_NTPase"/>
</dbReference>
<dbReference type="GO" id="GO:0016787">
    <property type="term" value="F:hydrolase activity"/>
    <property type="evidence" value="ECO:0007669"/>
    <property type="project" value="UniProtKB-KW"/>
</dbReference>
<dbReference type="InterPro" id="IPR007694">
    <property type="entry name" value="DNA_helicase_DnaB-like_C"/>
</dbReference>
<dbReference type="RefSeq" id="WP_143856904.1">
    <property type="nucleotide sequence ID" value="NZ_CP041730.1"/>
</dbReference>
<dbReference type="CDD" id="cd00984">
    <property type="entry name" value="DnaB_C"/>
    <property type="match status" value="1"/>
</dbReference>
<evidence type="ECO:0000256" key="2">
    <source>
        <dbReference type="ARBA" id="ARBA00022515"/>
    </source>
</evidence>
<feature type="domain" description="SF4 helicase" evidence="12">
    <location>
        <begin position="195"/>
        <end position="457"/>
    </location>
</feature>
<comment type="catalytic activity">
    <reaction evidence="11">
        <text>ATP + H2O = ADP + phosphate + H(+)</text>
        <dbReference type="Rhea" id="RHEA:13065"/>
        <dbReference type="ChEBI" id="CHEBI:15377"/>
        <dbReference type="ChEBI" id="CHEBI:15378"/>
        <dbReference type="ChEBI" id="CHEBI:30616"/>
        <dbReference type="ChEBI" id="CHEBI:43474"/>
        <dbReference type="ChEBI" id="CHEBI:456216"/>
        <dbReference type="EC" id="5.6.2.3"/>
    </reaction>
</comment>
<dbReference type="Pfam" id="PF00772">
    <property type="entry name" value="DnaB"/>
    <property type="match status" value="1"/>
</dbReference>
<dbReference type="Pfam" id="PF03796">
    <property type="entry name" value="DnaB_C"/>
    <property type="match status" value="1"/>
</dbReference>
<evidence type="ECO:0000256" key="3">
    <source>
        <dbReference type="ARBA" id="ARBA00022705"/>
    </source>
</evidence>
<evidence type="ECO:0000256" key="5">
    <source>
        <dbReference type="ARBA" id="ARBA00022801"/>
    </source>
</evidence>
<dbReference type="GO" id="GO:0003677">
    <property type="term" value="F:DNA binding"/>
    <property type="evidence" value="ECO:0007669"/>
    <property type="project" value="UniProtKB-KW"/>
</dbReference>
<evidence type="ECO:0000313" key="13">
    <source>
        <dbReference type="EMBL" id="QDQ25981.1"/>
    </source>
</evidence>
<gene>
    <name evidence="13" type="ORF">FNU76_06235</name>
</gene>
<evidence type="ECO:0000256" key="7">
    <source>
        <dbReference type="ARBA" id="ARBA00022840"/>
    </source>
</evidence>
<reference evidence="14" key="1">
    <citation type="submission" date="2019-07" db="EMBL/GenBank/DDBJ databases">
        <title>Chitinimonas sp. nov., isolated from Ny-Alesund, arctica soil.</title>
        <authorList>
            <person name="Xu Q."/>
            <person name="Peng F."/>
        </authorList>
    </citation>
    <scope>NUCLEOTIDE SEQUENCE [LARGE SCALE GENOMIC DNA]</scope>
    <source>
        <strain evidence="14">R3-44</strain>
    </source>
</reference>
<dbReference type="PANTHER" id="PTHR30153:SF2">
    <property type="entry name" value="REPLICATIVE DNA HELICASE"/>
    <property type="match status" value="1"/>
</dbReference>